<keyword evidence="1" id="KW-1133">Transmembrane helix</keyword>
<evidence type="ECO:0000256" key="1">
    <source>
        <dbReference type="SAM" id="Phobius"/>
    </source>
</evidence>
<comment type="caution">
    <text evidence="2">The sequence shown here is derived from an EMBL/GenBank/DDBJ whole genome shotgun (WGS) entry which is preliminary data.</text>
</comment>
<evidence type="ECO:0000313" key="3">
    <source>
        <dbReference type="Proteomes" id="UP000814243"/>
    </source>
</evidence>
<evidence type="ECO:0000313" key="2">
    <source>
        <dbReference type="EMBL" id="KAH9630880.1"/>
    </source>
</evidence>
<feature type="non-terminal residue" evidence="2">
    <location>
        <position position="1"/>
    </location>
</feature>
<gene>
    <name evidence="2" type="ORF">HF086_014621</name>
</gene>
<feature type="transmembrane region" description="Helical" evidence="1">
    <location>
        <begin position="21"/>
        <end position="42"/>
    </location>
</feature>
<reference evidence="2" key="1">
    <citation type="journal article" date="2021" name="G3 (Bethesda)">
        <title>Genome and transcriptome analysis of the beet armyworm Spodoptera exigua reveals targets for pest control. .</title>
        <authorList>
            <person name="Simon S."/>
            <person name="Breeschoten T."/>
            <person name="Jansen H.J."/>
            <person name="Dirks R.P."/>
            <person name="Schranz M.E."/>
            <person name="Ros V.I.D."/>
        </authorList>
    </citation>
    <scope>NUCLEOTIDE SEQUENCE</scope>
    <source>
        <strain evidence="2">TB_SE_WUR_2020</strain>
    </source>
</reference>
<dbReference type="AlphaFoldDB" id="A0A922M679"/>
<keyword evidence="1" id="KW-0472">Membrane</keyword>
<organism evidence="2 3">
    <name type="scientific">Spodoptera exigua</name>
    <name type="common">Beet armyworm</name>
    <name type="synonym">Noctua fulgens</name>
    <dbReference type="NCBI Taxonomy" id="7107"/>
    <lineage>
        <taxon>Eukaryota</taxon>
        <taxon>Metazoa</taxon>
        <taxon>Ecdysozoa</taxon>
        <taxon>Arthropoda</taxon>
        <taxon>Hexapoda</taxon>
        <taxon>Insecta</taxon>
        <taxon>Pterygota</taxon>
        <taxon>Neoptera</taxon>
        <taxon>Endopterygota</taxon>
        <taxon>Lepidoptera</taxon>
        <taxon>Glossata</taxon>
        <taxon>Ditrysia</taxon>
        <taxon>Noctuoidea</taxon>
        <taxon>Noctuidae</taxon>
        <taxon>Amphipyrinae</taxon>
        <taxon>Spodoptera</taxon>
    </lineage>
</organism>
<dbReference type="EMBL" id="JACEFF010000805">
    <property type="protein sequence ID" value="KAH9630880.1"/>
    <property type="molecule type" value="Genomic_DNA"/>
</dbReference>
<dbReference type="Proteomes" id="UP000814243">
    <property type="component" value="Unassembled WGS sequence"/>
</dbReference>
<name>A0A922M679_SPOEX</name>
<sequence length="49" mass="5397">AKRTFKLLTEKKRSSEMDGTWVLILLALVMLVGSYVAGSIPLNVSMSEL</sequence>
<accession>A0A922M679</accession>
<protein>
    <submittedName>
        <fullName evidence="2">Uncharacterized protein</fullName>
    </submittedName>
</protein>
<proteinExistence type="predicted"/>
<keyword evidence="1" id="KW-0812">Transmembrane</keyword>